<evidence type="ECO:0000256" key="4">
    <source>
        <dbReference type="ARBA" id="ARBA00023136"/>
    </source>
</evidence>
<comment type="subcellular location">
    <subcellularLocation>
        <location evidence="1">Membrane</location>
        <topology evidence="1">Multi-pass membrane protein</topology>
    </subcellularLocation>
</comment>
<dbReference type="EMBL" id="BARW01034674">
    <property type="protein sequence ID" value="GAJ08892.1"/>
    <property type="molecule type" value="Genomic_DNA"/>
</dbReference>
<dbReference type="InterPro" id="IPR013525">
    <property type="entry name" value="ABC2_TM"/>
</dbReference>
<evidence type="ECO:0000259" key="6">
    <source>
        <dbReference type="PROSITE" id="PS51012"/>
    </source>
</evidence>
<keyword evidence="2 5" id="KW-0812">Transmembrane</keyword>
<evidence type="ECO:0000256" key="3">
    <source>
        <dbReference type="ARBA" id="ARBA00022989"/>
    </source>
</evidence>
<evidence type="ECO:0000256" key="2">
    <source>
        <dbReference type="ARBA" id="ARBA00022692"/>
    </source>
</evidence>
<dbReference type="PROSITE" id="PS51012">
    <property type="entry name" value="ABC_TM2"/>
    <property type="match status" value="1"/>
</dbReference>
<dbReference type="Pfam" id="PF12698">
    <property type="entry name" value="ABC2_membrane_3"/>
    <property type="match status" value="1"/>
</dbReference>
<evidence type="ECO:0000256" key="5">
    <source>
        <dbReference type="SAM" id="Phobius"/>
    </source>
</evidence>
<evidence type="ECO:0000256" key="1">
    <source>
        <dbReference type="ARBA" id="ARBA00004141"/>
    </source>
</evidence>
<feature type="transmembrane region" description="Helical" evidence="5">
    <location>
        <begin position="47"/>
        <end position="70"/>
    </location>
</feature>
<dbReference type="GO" id="GO:0016020">
    <property type="term" value="C:membrane"/>
    <property type="evidence" value="ECO:0007669"/>
    <property type="project" value="UniProtKB-SubCell"/>
</dbReference>
<dbReference type="PANTHER" id="PTHR43229:SF2">
    <property type="entry name" value="NODULATION PROTEIN J"/>
    <property type="match status" value="1"/>
</dbReference>
<keyword evidence="4 5" id="KW-0472">Membrane</keyword>
<protein>
    <recommendedName>
        <fullName evidence="6">ABC transmembrane type-2 domain-containing protein</fullName>
    </recommendedName>
</protein>
<dbReference type="InterPro" id="IPR047817">
    <property type="entry name" value="ABC2_TM_bact-type"/>
</dbReference>
<comment type="caution">
    <text evidence="7">The sequence shown here is derived from an EMBL/GenBank/DDBJ whole genome shotgun (WGS) entry which is preliminary data.</text>
</comment>
<evidence type="ECO:0000313" key="7">
    <source>
        <dbReference type="EMBL" id="GAJ08892.1"/>
    </source>
</evidence>
<feature type="domain" description="ABC transmembrane type-2" evidence="6">
    <location>
        <begin position="1"/>
        <end position="73"/>
    </location>
</feature>
<dbReference type="InterPro" id="IPR051784">
    <property type="entry name" value="Nod_factor_ABC_transporter"/>
</dbReference>
<keyword evidence="3 5" id="KW-1133">Transmembrane helix</keyword>
<reference evidence="7" key="1">
    <citation type="journal article" date="2014" name="Front. Microbiol.">
        <title>High frequency of phylogenetically diverse reductive dehalogenase-homologous genes in deep subseafloor sedimentary metagenomes.</title>
        <authorList>
            <person name="Kawai M."/>
            <person name="Futagami T."/>
            <person name="Toyoda A."/>
            <person name="Takaki Y."/>
            <person name="Nishi S."/>
            <person name="Hori S."/>
            <person name="Arai W."/>
            <person name="Tsubouchi T."/>
            <person name="Morono Y."/>
            <person name="Uchiyama I."/>
            <person name="Ito T."/>
            <person name="Fujiyama A."/>
            <person name="Inagaki F."/>
            <person name="Takami H."/>
        </authorList>
    </citation>
    <scope>NUCLEOTIDE SEQUENCE</scope>
    <source>
        <strain evidence="7">Expedition CK06-06</strain>
    </source>
</reference>
<sequence length="73" mass="8178">MMLFIGGIFFPLNIMPDFLSVIAKILPSTHLNDALRLVVIEGASIGSVWLELLIVGAWFIVSLGLSIKFFRWE</sequence>
<dbReference type="PANTHER" id="PTHR43229">
    <property type="entry name" value="NODULATION PROTEIN J"/>
    <property type="match status" value="1"/>
</dbReference>
<dbReference type="GO" id="GO:0140359">
    <property type="term" value="F:ABC-type transporter activity"/>
    <property type="evidence" value="ECO:0007669"/>
    <property type="project" value="InterPro"/>
</dbReference>
<gene>
    <name evidence="7" type="ORF">S12H4_54272</name>
</gene>
<proteinExistence type="predicted"/>
<dbReference type="AlphaFoldDB" id="X1UZ81"/>
<accession>X1UZ81</accession>
<name>X1UZ81_9ZZZZ</name>
<organism evidence="7">
    <name type="scientific">marine sediment metagenome</name>
    <dbReference type="NCBI Taxonomy" id="412755"/>
    <lineage>
        <taxon>unclassified sequences</taxon>
        <taxon>metagenomes</taxon>
        <taxon>ecological metagenomes</taxon>
    </lineage>
</organism>